<evidence type="ECO:0000256" key="4">
    <source>
        <dbReference type="ARBA" id="ARBA00013078"/>
    </source>
</evidence>
<dbReference type="SFLD" id="SFLDG01129">
    <property type="entry name" value="C1.5:_HAD__Beta-PGM__Phosphata"/>
    <property type="match status" value="1"/>
</dbReference>
<dbReference type="Gene3D" id="3.40.50.1000">
    <property type="entry name" value="HAD superfamily/HAD-like"/>
    <property type="match status" value="1"/>
</dbReference>
<dbReference type="EC" id="3.1.3.18" evidence="4"/>
<protein>
    <recommendedName>
        <fullName evidence="4">phosphoglycolate phosphatase</fullName>
        <ecNumber evidence="4">3.1.3.18</ecNumber>
    </recommendedName>
</protein>
<dbReference type="OrthoDB" id="9793014at2"/>
<comment type="caution">
    <text evidence="5">The sequence shown here is derived from an EMBL/GenBank/DDBJ whole genome shotgun (WGS) entry which is preliminary data.</text>
</comment>
<sequence>MKQHIVLFDLDGTLIDSTQAIYESFCKAYEAMGQTPPSFEQTKACIGHTLENMFLQNNVTSFNVDKYVNHYRIYYRALMESGTHLLTHAKEAIIEAYNFAYLGIVTTKRGDFSQILLEKLGVWEYFETIVGIESVSSPKPHPQPILMALQQFPQQARNIPKDRIYMIGDTPLDIQAAQEAGINPIGVLCGFGKKEDMQAFGIPLYEHTLQAVQAIAQKCSI</sequence>
<dbReference type="PANTHER" id="PTHR43434">
    <property type="entry name" value="PHOSPHOGLYCOLATE PHOSPHATASE"/>
    <property type="match status" value="1"/>
</dbReference>
<comment type="similarity">
    <text evidence="3">Belongs to the HAD-like hydrolase superfamily. CbbY/CbbZ/Gph/YieH family.</text>
</comment>
<dbReference type="PANTHER" id="PTHR43434:SF1">
    <property type="entry name" value="PHOSPHOGLYCOLATE PHOSPHATASE"/>
    <property type="match status" value="1"/>
</dbReference>
<evidence type="ECO:0000313" key="6">
    <source>
        <dbReference type="Proteomes" id="UP000029733"/>
    </source>
</evidence>
<evidence type="ECO:0000313" key="5">
    <source>
        <dbReference type="EMBL" id="TLD97517.1"/>
    </source>
</evidence>
<dbReference type="Gene3D" id="1.10.150.240">
    <property type="entry name" value="Putative phosphatase, domain 2"/>
    <property type="match status" value="1"/>
</dbReference>
<dbReference type="SUPFAM" id="SSF56784">
    <property type="entry name" value="HAD-like"/>
    <property type="match status" value="1"/>
</dbReference>
<keyword evidence="5" id="KW-0378">Hydrolase</keyword>
<evidence type="ECO:0000256" key="2">
    <source>
        <dbReference type="ARBA" id="ARBA00004818"/>
    </source>
</evidence>
<reference evidence="5 6" key="1">
    <citation type="journal article" date="2014" name="Genome Announc.">
        <title>Draft genome sequences of eight enterohepatic helicobacter species isolated from both laboratory and wild rodents.</title>
        <authorList>
            <person name="Sheh A."/>
            <person name="Shen Z."/>
            <person name="Fox J.G."/>
        </authorList>
    </citation>
    <scope>NUCLEOTIDE SEQUENCE [LARGE SCALE GENOMIC DNA]</scope>
    <source>
        <strain evidence="5 6">MIT 09-6949</strain>
    </source>
</reference>
<keyword evidence="6" id="KW-1185">Reference proteome</keyword>
<dbReference type="InterPro" id="IPR041492">
    <property type="entry name" value="HAD_2"/>
</dbReference>
<dbReference type="GO" id="GO:0005829">
    <property type="term" value="C:cytosol"/>
    <property type="evidence" value="ECO:0007669"/>
    <property type="project" value="TreeGrafter"/>
</dbReference>
<dbReference type="Proteomes" id="UP000029733">
    <property type="component" value="Unassembled WGS sequence"/>
</dbReference>
<dbReference type="STRING" id="1677920.LS71_08125"/>
<dbReference type="InterPro" id="IPR023198">
    <property type="entry name" value="PGP-like_dom2"/>
</dbReference>
<proteinExistence type="inferred from homology"/>
<comment type="pathway">
    <text evidence="2">Organic acid metabolism; glycolate biosynthesis; glycolate from 2-phosphoglycolate: step 1/1.</text>
</comment>
<dbReference type="EMBL" id="JRPR02000001">
    <property type="protein sequence ID" value="TLD97517.1"/>
    <property type="molecule type" value="Genomic_DNA"/>
</dbReference>
<dbReference type="Pfam" id="PF13419">
    <property type="entry name" value="HAD_2"/>
    <property type="match status" value="1"/>
</dbReference>
<dbReference type="GO" id="GO:0006281">
    <property type="term" value="P:DNA repair"/>
    <property type="evidence" value="ECO:0007669"/>
    <property type="project" value="TreeGrafter"/>
</dbReference>
<dbReference type="InterPro" id="IPR036412">
    <property type="entry name" value="HAD-like_sf"/>
</dbReference>
<comment type="catalytic activity">
    <reaction evidence="1">
        <text>2-phosphoglycolate + H2O = glycolate + phosphate</text>
        <dbReference type="Rhea" id="RHEA:14369"/>
        <dbReference type="ChEBI" id="CHEBI:15377"/>
        <dbReference type="ChEBI" id="CHEBI:29805"/>
        <dbReference type="ChEBI" id="CHEBI:43474"/>
        <dbReference type="ChEBI" id="CHEBI:58033"/>
        <dbReference type="EC" id="3.1.3.18"/>
    </reaction>
</comment>
<dbReference type="InterPro" id="IPR023214">
    <property type="entry name" value="HAD_sf"/>
</dbReference>
<dbReference type="SFLD" id="SFLDS00003">
    <property type="entry name" value="Haloacid_Dehalogenase"/>
    <property type="match status" value="1"/>
</dbReference>
<accession>A0A4U8TFP6</accession>
<organism evidence="5 6">
    <name type="scientific">Helicobacter jaachi</name>
    <dbReference type="NCBI Taxonomy" id="1677920"/>
    <lineage>
        <taxon>Bacteria</taxon>
        <taxon>Pseudomonadati</taxon>
        <taxon>Campylobacterota</taxon>
        <taxon>Epsilonproteobacteria</taxon>
        <taxon>Campylobacterales</taxon>
        <taxon>Helicobacteraceae</taxon>
        <taxon>Helicobacter</taxon>
    </lineage>
</organism>
<dbReference type="RefSeq" id="WP_034356345.1">
    <property type="nucleotide sequence ID" value="NZ_JRPR02000001.1"/>
</dbReference>
<gene>
    <name evidence="5" type="ORF">LS71_001870</name>
</gene>
<dbReference type="GO" id="GO:0008967">
    <property type="term" value="F:phosphoglycolate phosphatase activity"/>
    <property type="evidence" value="ECO:0007669"/>
    <property type="project" value="UniProtKB-EC"/>
</dbReference>
<dbReference type="InterPro" id="IPR050155">
    <property type="entry name" value="HAD-like_hydrolase_sf"/>
</dbReference>
<dbReference type="AlphaFoldDB" id="A0A4U8TFP6"/>
<evidence type="ECO:0000256" key="3">
    <source>
        <dbReference type="ARBA" id="ARBA00006171"/>
    </source>
</evidence>
<name>A0A4U8TFP6_9HELI</name>
<evidence type="ECO:0000256" key="1">
    <source>
        <dbReference type="ARBA" id="ARBA00000830"/>
    </source>
</evidence>